<dbReference type="AlphaFoldDB" id="A0A4Y2GIH1"/>
<dbReference type="EMBL" id="BGPR01001426">
    <property type="protein sequence ID" value="GBM53642.1"/>
    <property type="molecule type" value="Genomic_DNA"/>
</dbReference>
<evidence type="ECO:0000313" key="1">
    <source>
        <dbReference type="EMBL" id="GBM53642.1"/>
    </source>
</evidence>
<proteinExistence type="predicted"/>
<sequence>MTIISVLEKKKACGTVATVIMHAIQKREKKKRKVWTRKWLLRRKALGCYENLMREIVLEDSESYRRWIRMDVDSFEFLLEKIEPLIKRMDTNMKQCISAGE</sequence>
<name>A0A4Y2GIH1_ARAVE</name>
<dbReference type="OrthoDB" id="8192237at2759"/>
<dbReference type="Proteomes" id="UP000499080">
    <property type="component" value="Unassembled WGS sequence"/>
</dbReference>
<comment type="caution">
    <text evidence="1">The sequence shown here is derived from an EMBL/GenBank/DDBJ whole genome shotgun (WGS) entry which is preliminary data.</text>
</comment>
<accession>A0A4Y2GIH1</accession>
<evidence type="ECO:0000313" key="2">
    <source>
        <dbReference type="Proteomes" id="UP000499080"/>
    </source>
</evidence>
<reference evidence="1 2" key="1">
    <citation type="journal article" date="2019" name="Sci. Rep.">
        <title>Orb-weaving spider Araneus ventricosus genome elucidates the spidroin gene catalogue.</title>
        <authorList>
            <person name="Kono N."/>
            <person name="Nakamura H."/>
            <person name="Ohtoshi R."/>
            <person name="Moran D.A.P."/>
            <person name="Shinohara A."/>
            <person name="Yoshida Y."/>
            <person name="Fujiwara M."/>
            <person name="Mori M."/>
            <person name="Tomita M."/>
            <person name="Arakawa K."/>
        </authorList>
    </citation>
    <scope>NUCLEOTIDE SEQUENCE [LARGE SCALE GENOMIC DNA]</scope>
</reference>
<protein>
    <submittedName>
        <fullName evidence="1">Uncharacterized protein</fullName>
    </submittedName>
</protein>
<gene>
    <name evidence="1" type="ORF">AVEN_105523_1</name>
</gene>
<keyword evidence="2" id="KW-1185">Reference proteome</keyword>
<organism evidence="1 2">
    <name type="scientific">Araneus ventricosus</name>
    <name type="common">Orbweaver spider</name>
    <name type="synonym">Epeira ventricosa</name>
    <dbReference type="NCBI Taxonomy" id="182803"/>
    <lineage>
        <taxon>Eukaryota</taxon>
        <taxon>Metazoa</taxon>
        <taxon>Ecdysozoa</taxon>
        <taxon>Arthropoda</taxon>
        <taxon>Chelicerata</taxon>
        <taxon>Arachnida</taxon>
        <taxon>Araneae</taxon>
        <taxon>Araneomorphae</taxon>
        <taxon>Entelegynae</taxon>
        <taxon>Araneoidea</taxon>
        <taxon>Araneidae</taxon>
        <taxon>Araneus</taxon>
    </lineage>
</organism>